<feature type="compositionally biased region" description="Basic and acidic residues" evidence="1">
    <location>
        <begin position="207"/>
        <end position="234"/>
    </location>
</feature>
<proteinExistence type="predicted"/>
<accession>A0A2C6KE13</accession>
<sequence length="503" mass="58607">MARDTTLTPSSSSLRKSSSLSFTLHRTLLSSHPRRGEEEEPSSYSPPGVSTPGLFIIREVASQQEIAQGVRQVERDKKEEVLESFKSFLRRCFELAIQQARHDRLSRLSPSSLTASSSSLSSSSSATPERKVSSRREEVISLEEEGKEEKEREVSEEEASEEIAFNLFHPTHEHRLSDMYRNLESWLVKKRRRERDLRSLQNVSQSKTHEESLQEVKGHREERREKKREDRKEDDNPEEEESLLGLFSCRSEVGERRTNAREEVDKQDKDQEKDGEEGTEERKYGESDINEGGEEETREGEEDLKIVLREDDLIQRLRQLASLLSFTSSQSHLTYDQISALSDSPPAKEEQKKKKERSSSPGQTLSVRSAVDLLVEQPWYLMRHFRIIYEDRNLLILNKPWDVRVDVPRVKIESAEEKKGEEEGEEERNSQKDEASVALTTSGDPEKERRWGSHLPLPYASERRYATELTVADWYLRLWERRREEKEEEEEEEEKEARGEEEQ</sequence>
<feature type="compositionally biased region" description="Basic and acidic residues" evidence="1">
    <location>
        <begin position="128"/>
        <end position="139"/>
    </location>
</feature>
<name>A0A2C6KE13_9APIC</name>
<feature type="region of interest" description="Disordered" evidence="1">
    <location>
        <begin position="197"/>
        <end position="303"/>
    </location>
</feature>
<reference evidence="2 3" key="1">
    <citation type="journal article" date="2017" name="Int. J. Parasitol.">
        <title>The genome of the protozoan parasite Cystoisospora suis and a reverse vaccinology approach to identify vaccine candidates.</title>
        <authorList>
            <person name="Palmieri N."/>
            <person name="Shrestha A."/>
            <person name="Ruttkowski B."/>
            <person name="Beck T."/>
            <person name="Vogl C."/>
            <person name="Tomley F."/>
            <person name="Blake D.P."/>
            <person name="Joachim A."/>
        </authorList>
    </citation>
    <scope>NUCLEOTIDE SEQUENCE [LARGE SCALE GENOMIC DNA]</scope>
    <source>
        <strain evidence="2 3">Wien I</strain>
    </source>
</reference>
<dbReference type="AlphaFoldDB" id="A0A2C6KE13"/>
<dbReference type="VEuPathDB" id="ToxoDB:CSUI_011398"/>
<feature type="region of interest" description="Disordered" evidence="1">
    <location>
        <begin position="483"/>
        <end position="503"/>
    </location>
</feature>
<evidence type="ECO:0000256" key="1">
    <source>
        <dbReference type="SAM" id="MobiDB-lite"/>
    </source>
</evidence>
<feature type="region of interest" description="Disordered" evidence="1">
    <location>
        <begin position="415"/>
        <end position="453"/>
    </location>
</feature>
<dbReference type="GeneID" id="94434708"/>
<dbReference type="EMBL" id="MIGC01011295">
    <property type="protein sequence ID" value="PHJ14792.1"/>
    <property type="molecule type" value="Genomic_DNA"/>
</dbReference>
<feature type="region of interest" description="Disordered" evidence="1">
    <location>
        <begin position="25"/>
        <end position="51"/>
    </location>
</feature>
<feature type="non-terminal residue" evidence="2">
    <location>
        <position position="503"/>
    </location>
</feature>
<evidence type="ECO:0000313" key="3">
    <source>
        <dbReference type="Proteomes" id="UP000221165"/>
    </source>
</evidence>
<dbReference type="RefSeq" id="XP_067916527.1">
    <property type="nucleotide sequence ID" value="XM_068071497.1"/>
</dbReference>
<feature type="compositionally biased region" description="Acidic residues" evidence="1">
    <location>
        <begin position="288"/>
        <end position="302"/>
    </location>
</feature>
<feature type="compositionally biased region" description="Basic and acidic residues" evidence="1">
    <location>
        <begin position="252"/>
        <end position="272"/>
    </location>
</feature>
<organism evidence="2 3">
    <name type="scientific">Cystoisospora suis</name>
    <dbReference type="NCBI Taxonomy" id="483139"/>
    <lineage>
        <taxon>Eukaryota</taxon>
        <taxon>Sar</taxon>
        <taxon>Alveolata</taxon>
        <taxon>Apicomplexa</taxon>
        <taxon>Conoidasida</taxon>
        <taxon>Coccidia</taxon>
        <taxon>Eucoccidiorida</taxon>
        <taxon>Eimeriorina</taxon>
        <taxon>Sarcocystidae</taxon>
        <taxon>Cystoisospora</taxon>
    </lineage>
</organism>
<feature type="region of interest" description="Disordered" evidence="1">
    <location>
        <begin position="337"/>
        <end position="364"/>
    </location>
</feature>
<dbReference type="Proteomes" id="UP000221165">
    <property type="component" value="Unassembled WGS sequence"/>
</dbReference>
<evidence type="ECO:0000313" key="2">
    <source>
        <dbReference type="EMBL" id="PHJ14792.1"/>
    </source>
</evidence>
<comment type="caution">
    <text evidence="2">The sequence shown here is derived from an EMBL/GenBank/DDBJ whole genome shotgun (WGS) entry which is preliminary data.</text>
</comment>
<feature type="region of interest" description="Disordered" evidence="1">
    <location>
        <begin position="104"/>
        <end position="166"/>
    </location>
</feature>
<protein>
    <submittedName>
        <fullName evidence="2">Rna pseudouridine synthase superfamily protein</fullName>
    </submittedName>
</protein>
<keyword evidence="3" id="KW-1185">Reference proteome</keyword>
<feature type="compositionally biased region" description="Low complexity" evidence="1">
    <location>
        <begin position="107"/>
        <end position="127"/>
    </location>
</feature>
<feature type="compositionally biased region" description="Basic and acidic residues" evidence="1">
    <location>
        <begin position="415"/>
        <end position="435"/>
    </location>
</feature>
<gene>
    <name evidence="2" type="ORF">CSUI_011398</name>
</gene>